<evidence type="ECO:0000313" key="2">
    <source>
        <dbReference type="Proteomes" id="UP000058613"/>
    </source>
</evidence>
<evidence type="ECO:0000313" key="1">
    <source>
        <dbReference type="EMBL" id="ALL00123.1"/>
    </source>
</evidence>
<name>A0A0P0MZW0_9CREN</name>
<organism evidence="1 2">
    <name type="scientific">Pyrodictium delaneyi</name>
    <dbReference type="NCBI Taxonomy" id="1273541"/>
    <lineage>
        <taxon>Archaea</taxon>
        <taxon>Thermoproteota</taxon>
        <taxon>Thermoprotei</taxon>
        <taxon>Desulfurococcales</taxon>
        <taxon>Pyrodictiaceae</taxon>
        <taxon>Pyrodictium</taxon>
    </lineage>
</organism>
<protein>
    <submittedName>
        <fullName evidence="1">Uncharacterized protein</fullName>
    </submittedName>
</protein>
<dbReference type="KEGG" id="pdl:Pyrde_0073"/>
<reference evidence="1 2" key="1">
    <citation type="submission" date="2015-10" db="EMBL/GenBank/DDBJ databases">
        <title>Complete genome sequence of hyperthermophilic archaeon Pyrodictium delaneyi Su06.</title>
        <authorList>
            <person name="Jung J.-H."/>
            <person name="Lin J."/>
            <person name="Holden J.F."/>
            <person name="Park C.-S."/>
        </authorList>
    </citation>
    <scope>NUCLEOTIDE SEQUENCE [LARGE SCALE GENOMIC DNA]</scope>
    <source>
        <strain evidence="1 2">Su06</strain>
    </source>
</reference>
<dbReference type="Proteomes" id="UP000058613">
    <property type="component" value="Chromosome"/>
</dbReference>
<dbReference type="AlphaFoldDB" id="A0A0P0MZW0"/>
<gene>
    <name evidence="1" type="ORF">Pyrde_0073</name>
</gene>
<proteinExistence type="predicted"/>
<accession>A0A0P0MZW0</accession>
<dbReference type="STRING" id="1273541.Pyrde_0073"/>
<dbReference type="EMBL" id="CP013011">
    <property type="protein sequence ID" value="ALL00123.1"/>
    <property type="molecule type" value="Genomic_DNA"/>
</dbReference>
<sequence length="124" mass="13962">MRGFRGSSLTTNHASGHSNGMCPGTWVVCKHCGYTWCYRGAAKRATCPNCGLKTPVGETLLERVNKFFEQLERARPDLYQELELLRILLLRLLKDGELKESLLEHALSLAKTQRVEERAGAGDW</sequence>